<reference evidence="3" key="1">
    <citation type="submission" date="2014-08" db="EMBL/GenBank/DDBJ databases">
        <authorList>
            <person name="Senf B."/>
            <person name="Petzold A."/>
            <person name="Downie B.R."/>
            <person name="Koch P."/>
            <person name="Platzer M."/>
        </authorList>
    </citation>
    <scope>NUCLEOTIDE SEQUENCE [LARGE SCALE GENOMIC DNA]</scope>
    <source>
        <strain evidence="3">GRZ</strain>
    </source>
</reference>
<sequence>MSSKPPSGRRMKVHAPPPPQVPQPAPRNLFRNSAPDGGGASAIDAKENLLKPTVDVLLTLPHGYQTSVTEDGSKALMDLLVEVCSRHQLNPSLHTLELLSPEGHSLGFKPNALLGSLNVACVLIKEKVAEEKAPRRPAPKVPEETKPVKPIRAHSKKTVRLMVNYHGNQKAVVRVNPLVPLQTLTPVICEKCDFDPEHVLLLKDGVSRHELKLDKSLTELGIKELYAHDKSLVFQLKMASAPALNYSDSVCSSTTSLGRPQKKGFLNIFQFSRRKSKTETRSMSMDDFDDDKIQNTDSKYNGLSTSSGVPNMGVQPGCLGQSQSVTDIPRMSSAAETKKRRAPAPPGAPTPSLGQTSLTNDQVGLEIQRKRKAPAPPLTPTSFAQDSDEISAPAVLTLDHHTSEIPTPACRNKVAQSTTVSEVTVDIQTVKPSPRKRTAQPPPVCDAAPTPRSPSPSSSTTDSLAAQDSSSEFSRSLGDSDVDLEQAGSFCSTSSTASSSVQVQTTTKDSSSSPGQDVNPDSSSGSDTGSALNLKLDEVENNRHSGMAWLHSSRSSSSSVQRQQPFAPEAETLSLDSSGVCSILPDQGSPPSEGMAEGEDSGIVSSPSDTQPASPDESLSVDGRTEDIGKKLLEPQMDTWSDSDEGCATWRPKQRHDTNPQEQSVNGSEDDSELTAQLHQTLADLEADLADHADVSASDTSYTESPDSNDVPVSLVDMYVPVTAIDEVLEDYECNDEYEVKPHTKTSSTGSKEAGFRHDSDVVPQNQNNNAYTAAASCRKSGKNDKKSEQGVESQESQLTDGKKEEMTQKKNIADTNMAKDDKNTMVVKSDPDIQKKSETVEINPEHVKMTRQKSQQQETNLSSGIQRSLLAENNKEIQRASQTSSSFSSSHGKITPNVTSRFGLKTFTVVPPKPSVIHLTQPAVTLSNGAIKIDDQGNMVTAGFSHNKVSRSSDSESNKGGPHCEKAQLFWSSNEKQENVITQRKGLIEKAEDSTGGLETKSRTSNTEQTLHSSFSEPVKIVQPKVVVKGKTEEHVKDITAANKTWAETESKSSVSNSVQVPSKPVLPPLPPSDLKKQLNLLKPSRRTSSQYVASAIAKYTSDKPTSISKVSECSESLKSQTGAGFQRSGPTVQVTPLSSSHPSLSNNTSAHIFHGSKRPVSPSKCVSPSQRGLGEVNLNKDGVQSCAMFKESSNVLYTEMAKNNHSQYNGSVQKSEIVNNKDYIKHVQHRSSSPPKSSTPQPSSQPLNSTKITSQKQINGTTDTTQDNLKSSTPVSNSYVAPGPGPVTVFGPIKKFRPVICRSVEKETSLHSSLMEAIQTGGGRDRLKKISSGPCNQDKVTYVDEENERSALLAAIRAQNISRLKKTNSEAATELEQFRTVTSDEGQCVRSSPSPPPLTCSSPGFTSPPSPPPPPILPQSKPNSVFQIKAKSSTDPALAREAMLEAIRSGAGAGKLKKVSVPRKTVQVNGRLGTIQASSSTVPQQ</sequence>
<feature type="region of interest" description="Disordered" evidence="1">
    <location>
        <begin position="491"/>
        <end position="714"/>
    </location>
</feature>
<evidence type="ECO:0000313" key="3">
    <source>
        <dbReference type="Ensembl" id="ENSNFUP00015011131.1"/>
    </source>
</evidence>
<feature type="compositionally biased region" description="Pro residues" evidence="1">
    <location>
        <begin position="1408"/>
        <end position="1419"/>
    </location>
</feature>
<feature type="compositionally biased region" description="Polar residues" evidence="1">
    <location>
        <begin position="1249"/>
        <end position="1281"/>
    </location>
</feature>
<feature type="region of interest" description="Disordered" evidence="1">
    <location>
        <begin position="1047"/>
        <end position="1075"/>
    </location>
</feature>
<feature type="region of interest" description="Disordered" evidence="1">
    <location>
        <begin position="279"/>
        <end position="358"/>
    </location>
</feature>
<evidence type="ECO:0000259" key="2">
    <source>
        <dbReference type="PROSITE" id="PS51082"/>
    </source>
</evidence>
<dbReference type="GO" id="GO:0003785">
    <property type="term" value="F:actin monomer binding"/>
    <property type="evidence" value="ECO:0007669"/>
    <property type="project" value="InterPro"/>
</dbReference>
<feature type="region of interest" description="Disordered" evidence="1">
    <location>
        <begin position="369"/>
        <end position="388"/>
    </location>
</feature>
<dbReference type="GeneTree" id="ENSGT00530000063608"/>
<feature type="compositionally biased region" description="Polar residues" evidence="1">
    <location>
        <begin position="603"/>
        <end position="613"/>
    </location>
</feature>
<feature type="region of interest" description="Disordered" evidence="1">
    <location>
        <begin position="989"/>
        <end position="1015"/>
    </location>
</feature>
<feature type="region of interest" description="Disordered" evidence="1">
    <location>
        <begin position="1"/>
        <end position="40"/>
    </location>
</feature>
<feature type="compositionally biased region" description="Basic and acidic residues" evidence="1">
    <location>
        <begin position="952"/>
        <end position="967"/>
    </location>
</feature>
<reference evidence="3" key="3">
    <citation type="submission" date="2025-09" db="UniProtKB">
        <authorList>
            <consortium name="Ensembl"/>
        </authorList>
    </citation>
    <scope>IDENTIFICATION</scope>
</reference>
<feature type="domain" description="WH2" evidence="2">
    <location>
        <begin position="1312"/>
        <end position="1332"/>
    </location>
</feature>
<dbReference type="PANTHER" id="PTHR47008:SF1">
    <property type="entry name" value="PROTEIN CORDON-BLEU"/>
    <property type="match status" value="1"/>
</dbReference>
<dbReference type="GO" id="GO:0051639">
    <property type="term" value="P:actin filament network formation"/>
    <property type="evidence" value="ECO:0007669"/>
    <property type="project" value="TreeGrafter"/>
</dbReference>
<dbReference type="SMART" id="SM00246">
    <property type="entry name" value="WH2"/>
    <property type="match status" value="3"/>
</dbReference>
<dbReference type="PANTHER" id="PTHR47008">
    <property type="entry name" value="PROTEIN CORDON-BLEU"/>
    <property type="match status" value="1"/>
</dbReference>
<feature type="compositionally biased region" description="Polar residues" evidence="1">
    <location>
        <begin position="514"/>
        <end position="531"/>
    </location>
</feature>
<feature type="compositionally biased region" description="Basic and acidic residues" evidence="1">
    <location>
        <begin position="623"/>
        <end position="633"/>
    </location>
</feature>
<dbReference type="Ensembl" id="ENSNFUT00015011684.1">
    <property type="protein sequence ID" value="ENSNFUP00015011131.1"/>
    <property type="gene ID" value="ENSNFUG00015005488.1"/>
</dbReference>
<dbReference type="GO" id="GO:0060088">
    <property type="term" value="P:auditory receptor cell stereocilium organization"/>
    <property type="evidence" value="ECO:0007669"/>
    <property type="project" value="Ensembl"/>
</dbReference>
<feature type="domain" description="WH2" evidence="2">
    <location>
        <begin position="1350"/>
        <end position="1369"/>
    </location>
</feature>
<feature type="compositionally biased region" description="Pro residues" evidence="1">
    <location>
        <begin position="15"/>
        <end position="25"/>
    </location>
</feature>
<feature type="region of interest" description="Disordered" evidence="1">
    <location>
        <begin position="736"/>
        <end position="834"/>
    </location>
</feature>
<feature type="compositionally biased region" description="Low complexity" evidence="1">
    <location>
        <begin position="1233"/>
        <end position="1248"/>
    </location>
</feature>
<feature type="compositionally biased region" description="Low complexity" evidence="1">
    <location>
        <begin position="492"/>
        <end position="513"/>
    </location>
</feature>
<dbReference type="GO" id="GO:0005886">
    <property type="term" value="C:plasma membrane"/>
    <property type="evidence" value="ECO:0007669"/>
    <property type="project" value="TreeGrafter"/>
</dbReference>
<feature type="compositionally biased region" description="Polar residues" evidence="1">
    <location>
        <begin position="791"/>
        <end position="800"/>
    </location>
</feature>
<dbReference type="GO" id="GO:0001947">
    <property type="term" value="P:heart looping"/>
    <property type="evidence" value="ECO:0007669"/>
    <property type="project" value="Ensembl"/>
</dbReference>
<feature type="region of interest" description="Disordered" evidence="1">
    <location>
        <begin position="1229"/>
        <end position="1289"/>
    </location>
</feature>
<dbReference type="PROSITE" id="PS51082">
    <property type="entry name" value="WH2"/>
    <property type="match status" value="3"/>
</dbReference>
<feature type="compositionally biased region" description="Low complexity" evidence="1">
    <location>
        <begin position="447"/>
        <end position="466"/>
    </location>
</feature>
<feature type="region of interest" description="Disordered" evidence="1">
    <location>
        <begin position="948"/>
        <end position="972"/>
    </location>
</feature>
<feature type="region of interest" description="Disordered" evidence="1">
    <location>
        <begin position="1122"/>
        <end position="1178"/>
    </location>
</feature>
<feature type="domain" description="WH2" evidence="2">
    <location>
        <begin position="1441"/>
        <end position="1461"/>
    </location>
</feature>
<feature type="compositionally biased region" description="Low complexity" evidence="1">
    <location>
        <begin position="1137"/>
        <end position="1151"/>
    </location>
</feature>
<name>A0A8C6KUD0_NOTFU</name>
<dbReference type="GO" id="GO:0044294">
    <property type="term" value="C:dendritic growth cone"/>
    <property type="evidence" value="ECO:0007669"/>
    <property type="project" value="TreeGrafter"/>
</dbReference>
<organism evidence="3 4">
    <name type="scientific">Nothobranchius furzeri</name>
    <name type="common">Turquoise killifish</name>
    <dbReference type="NCBI Taxonomy" id="105023"/>
    <lineage>
        <taxon>Eukaryota</taxon>
        <taxon>Metazoa</taxon>
        <taxon>Chordata</taxon>
        <taxon>Craniata</taxon>
        <taxon>Vertebrata</taxon>
        <taxon>Euteleostomi</taxon>
        <taxon>Actinopterygii</taxon>
        <taxon>Neopterygii</taxon>
        <taxon>Teleostei</taxon>
        <taxon>Neoteleostei</taxon>
        <taxon>Acanthomorphata</taxon>
        <taxon>Ovalentaria</taxon>
        <taxon>Atherinomorphae</taxon>
        <taxon>Cyprinodontiformes</taxon>
        <taxon>Nothobranchiidae</taxon>
        <taxon>Nothobranchius</taxon>
    </lineage>
</organism>
<dbReference type="GO" id="GO:0030041">
    <property type="term" value="P:actin filament polymerization"/>
    <property type="evidence" value="ECO:0007669"/>
    <property type="project" value="TreeGrafter"/>
</dbReference>
<proteinExistence type="predicted"/>
<feature type="region of interest" description="Disordered" evidence="1">
    <location>
        <begin position="1384"/>
        <end position="1424"/>
    </location>
</feature>
<feature type="compositionally biased region" description="Polar residues" evidence="1">
    <location>
        <begin position="295"/>
        <end position="309"/>
    </location>
</feature>
<dbReference type="GO" id="GO:0003146">
    <property type="term" value="P:heart jogging"/>
    <property type="evidence" value="ECO:0007669"/>
    <property type="project" value="Ensembl"/>
</dbReference>
<evidence type="ECO:0000313" key="4">
    <source>
        <dbReference type="Proteomes" id="UP000694548"/>
    </source>
</evidence>
<dbReference type="GO" id="GO:0005884">
    <property type="term" value="C:actin filament"/>
    <property type="evidence" value="ECO:0007669"/>
    <property type="project" value="TreeGrafter"/>
</dbReference>
<dbReference type="InterPro" id="IPR019025">
    <property type="entry name" value="Cordon-bleu_ubiquitin_domain"/>
</dbReference>
<dbReference type="Gene3D" id="3.10.20.90">
    <property type="entry name" value="Phosphatidylinositol 3-kinase Catalytic Subunit, Chain A, domain 1"/>
    <property type="match status" value="1"/>
</dbReference>
<feature type="compositionally biased region" description="Polar residues" evidence="1">
    <location>
        <begin position="1047"/>
        <end position="1058"/>
    </location>
</feature>
<dbReference type="GO" id="GO:0060271">
    <property type="term" value="P:cilium assembly"/>
    <property type="evidence" value="ECO:0007669"/>
    <property type="project" value="Ensembl"/>
</dbReference>
<dbReference type="InterPro" id="IPR039895">
    <property type="entry name" value="COBL-like"/>
</dbReference>
<dbReference type="Proteomes" id="UP000694548">
    <property type="component" value="Chromosome sgr05"/>
</dbReference>
<dbReference type="GO" id="GO:0001726">
    <property type="term" value="C:ruffle"/>
    <property type="evidence" value="ECO:0007669"/>
    <property type="project" value="TreeGrafter"/>
</dbReference>
<feature type="region of interest" description="Disordered" evidence="1">
    <location>
        <begin position="133"/>
        <end position="152"/>
    </location>
</feature>
<feature type="compositionally biased region" description="Basic and acidic residues" evidence="1">
    <location>
        <begin position="801"/>
        <end position="834"/>
    </location>
</feature>
<feature type="compositionally biased region" description="Polar residues" evidence="1">
    <location>
        <begin position="697"/>
        <end position="708"/>
    </location>
</feature>
<dbReference type="GO" id="GO:0048471">
    <property type="term" value="C:perinuclear region of cytoplasm"/>
    <property type="evidence" value="ECO:0007669"/>
    <property type="project" value="TreeGrafter"/>
</dbReference>
<dbReference type="GO" id="GO:0043025">
    <property type="term" value="C:neuronal cell body"/>
    <property type="evidence" value="ECO:0007669"/>
    <property type="project" value="TreeGrafter"/>
</dbReference>
<feature type="compositionally biased region" description="Polar residues" evidence="1">
    <location>
        <begin position="414"/>
        <end position="431"/>
    </location>
</feature>
<dbReference type="CDD" id="cd21799">
    <property type="entry name" value="WH2_Wa_Cobl"/>
    <property type="match status" value="1"/>
</dbReference>
<reference evidence="3" key="2">
    <citation type="submission" date="2025-08" db="UniProtKB">
        <authorList>
            <consortium name="Ensembl"/>
        </authorList>
    </citation>
    <scope>IDENTIFICATION</scope>
</reference>
<keyword evidence="4" id="KW-1185">Reference proteome</keyword>
<feature type="compositionally biased region" description="Low complexity" evidence="1">
    <location>
        <begin position="765"/>
        <end position="776"/>
    </location>
</feature>
<evidence type="ECO:0000256" key="1">
    <source>
        <dbReference type="SAM" id="MobiDB-lite"/>
    </source>
</evidence>
<gene>
    <name evidence="3" type="primary">cobl</name>
</gene>
<dbReference type="InterPro" id="IPR003124">
    <property type="entry name" value="WH2_dom"/>
</dbReference>
<feature type="compositionally biased region" description="Polar residues" evidence="1">
    <location>
        <begin position="1122"/>
        <end position="1136"/>
    </location>
</feature>
<feature type="compositionally biased region" description="Polar residues" evidence="1">
    <location>
        <begin position="1004"/>
        <end position="1015"/>
    </location>
</feature>
<dbReference type="GO" id="GO:0044295">
    <property type="term" value="C:axonal growth cone"/>
    <property type="evidence" value="ECO:0007669"/>
    <property type="project" value="TreeGrafter"/>
</dbReference>
<dbReference type="GO" id="GO:1990357">
    <property type="term" value="C:terminal web"/>
    <property type="evidence" value="ECO:0007669"/>
    <property type="project" value="TreeGrafter"/>
</dbReference>
<dbReference type="Pfam" id="PF02205">
    <property type="entry name" value="WH2"/>
    <property type="match status" value="2"/>
</dbReference>
<feature type="region of interest" description="Disordered" evidence="1">
    <location>
        <begin position="403"/>
        <end position="478"/>
    </location>
</feature>
<accession>A0A8C6KUD0</accession>
<protein>
    <submittedName>
        <fullName evidence="3">Cordon-bleu WH2 repeat protein</fullName>
    </submittedName>
</protein>
<dbReference type="Pfam" id="PF09469">
    <property type="entry name" value="Cobl"/>
    <property type="match status" value="1"/>
</dbReference>